<evidence type="ECO:0000256" key="5">
    <source>
        <dbReference type="ARBA" id="ARBA00022801"/>
    </source>
</evidence>
<keyword evidence="9" id="KW-1185">Reference proteome</keyword>
<keyword evidence="3" id="KW-0547">Nucleotide-binding</keyword>
<dbReference type="SUPFAM" id="SSF52317">
    <property type="entry name" value="Class I glutamine amidotransferase-like"/>
    <property type="match status" value="1"/>
</dbReference>
<evidence type="ECO:0000256" key="3">
    <source>
        <dbReference type="ARBA" id="ARBA00022741"/>
    </source>
</evidence>
<dbReference type="Pfam" id="PF13507">
    <property type="entry name" value="GATase_5"/>
    <property type="match status" value="1"/>
</dbReference>
<evidence type="ECO:0000256" key="2">
    <source>
        <dbReference type="ARBA" id="ARBA00022598"/>
    </source>
</evidence>
<dbReference type="Gene3D" id="3.40.50.880">
    <property type="match status" value="1"/>
</dbReference>
<keyword evidence="5" id="KW-0378">Hydrolase</keyword>
<keyword evidence="2" id="KW-0436">Ligase</keyword>
<dbReference type="RefSeq" id="WP_267771492.1">
    <property type="nucleotide sequence ID" value="NZ_JAPNKE010000002.1"/>
</dbReference>
<gene>
    <name evidence="8" type="ORF">OV079_25545</name>
</gene>
<dbReference type="AlphaFoldDB" id="A0A9X3IZA3"/>
<dbReference type="GO" id="GO:0006189">
    <property type="term" value="P:'de novo' IMP biosynthetic process"/>
    <property type="evidence" value="ECO:0007669"/>
    <property type="project" value="InterPro"/>
</dbReference>
<evidence type="ECO:0000313" key="8">
    <source>
        <dbReference type="EMBL" id="MCY1008860.1"/>
    </source>
</evidence>
<dbReference type="GO" id="GO:0016787">
    <property type="term" value="F:hydrolase activity"/>
    <property type="evidence" value="ECO:0007669"/>
    <property type="project" value="UniProtKB-KW"/>
</dbReference>
<protein>
    <submittedName>
        <fullName evidence="8">Phosphoribosylformylglycinamidine synthase subunit PurQ</fullName>
    </submittedName>
</protein>
<evidence type="ECO:0000256" key="4">
    <source>
        <dbReference type="ARBA" id="ARBA00022755"/>
    </source>
</evidence>
<proteinExistence type="predicted"/>
<keyword evidence="1" id="KW-0963">Cytoplasm</keyword>
<dbReference type="SMART" id="SM01211">
    <property type="entry name" value="GATase_5"/>
    <property type="match status" value="1"/>
</dbReference>
<dbReference type="PANTHER" id="PTHR10099:SF1">
    <property type="entry name" value="PHOSPHORIBOSYLFORMYLGLYCINAMIDINE SYNTHASE"/>
    <property type="match status" value="1"/>
</dbReference>
<dbReference type="InterPro" id="IPR010075">
    <property type="entry name" value="PRibForGlyAmidine_synth_PurQ"/>
</dbReference>
<keyword evidence="7" id="KW-0315">Glutamine amidotransferase</keyword>
<dbReference type="GO" id="GO:0005524">
    <property type="term" value="F:ATP binding"/>
    <property type="evidence" value="ECO:0007669"/>
    <property type="project" value="UniProtKB-KW"/>
</dbReference>
<name>A0A9X3IZA3_9BACT</name>
<comment type="caution">
    <text evidence="8">The sequence shown here is derived from an EMBL/GenBank/DDBJ whole genome shotgun (WGS) entry which is preliminary data.</text>
</comment>
<dbReference type="GO" id="GO:0005737">
    <property type="term" value="C:cytoplasm"/>
    <property type="evidence" value="ECO:0007669"/>
    <property type="project" value="TreeGrafter"/>
</dbReference>
<evidence type="ECO:0000256" key="7">
    <source>
        <dbReference type="ARBA" id="ARBA00022962"/>
    </source>
</evidence>
<evidence type="ECO:0000256" key="6">
    <source>
        <dbReference type="ARBA" id="ARBA00022840"/>
    </source>
</evidence>
<dbReference type="PIRSF" id="PIRSF001586">
    <property type="entry name" value="FGAM_synth_I"/>
    <property type="match status" value="1"/>
</dbReference>
<reference evidence="8" key="1">
    <citation type="submission" date="2022-11" db="EMBL/GenBank/DDBJ databases">
        <title>Minimal conservation of predation-associated metabolite biosynthetic gene clusters underscores biosynthetic potential of Myxococcota including descriptions for ten novel species: Archangium lansinium sp. nov., Myxococcus landrumus sp. nov., Nannocystis bai.</title>
        <authorList>
            <person name="Ahearne A."/>
            <person name="Stevens C."/>
            <person name="Phillips K."/>
        </authorList>
    </citation>
    <scope>NUCLEOTIDE SEQUENCE</scope>
    <source>
        <strain evidence="8">Na p29</strain>
    </source>
</reference>
<dbReference type="EMBL" id="JAPNKE010000002">
    <property type="protein sequence ID" value="MCY1008860.1"/>
    <property type="molecule type" value="Genomic_DNA"/>
</dbReference>
<accession>A0A9X3IZA3</accession>
<evidence type="ECO:0000313" key="9">
    <source>
        <dbReference type="Proteomes" id="UP001150924"/>
    </source>
</evidence>
<dbReference type="PANTHER" id="PTHR10099">
    <property type="entry name" value="PHOSPHORIBOSYLFORMYLGLYCINAMIDINE SYNTHASE"/>
    <property type="match status" value="1"/>
</dbReference>
<evidence type="ECO:0000256" key="1">
    <source>
        <dbReference type="ARBA" id="ARBA00022490"/>
    </source>
</evidence>
<dbReference type="PROSITE" id="PS51273">
    <property type="entry name" value="GATASE_TYPE_1"/>
    <property type="match status" value="1"/>
</dbReference>
<sequence length="274" mass="29490">MNPLAIEGAAEVRALVLTGYGLNCEAETCAALQMVGARVTARHVADAIADGDALAGHQLVVFIGGFSFGDHIASGRVFANRLRFSMGERLLRHVDDGGLVLGICNGFQTIVKLGLLPGLDPGLAQRVSLVMNDRLGYWDAWVRLAVDRDSPCVFTRDLPPTIELPSRHGEGKLVFEQGPLRQVLEDRRLVPVRYADETGAATERWPDNPDGSPGGIAGLCDPSGRVFGLMPHPEAYLYPENHPRWIAQREAGTLPEHGLGLHLLAGGVRAIAAR</sequence>
<keyword evidence="4" id="KW-0658">Purine biosynthesis</keyword>
<organism evidence="8 9">
    <name type="scientific">Nannocystis pusilla</name>
    <dbReference type="NCBI Taxonomy" id="889268"/>
    <lineage>
        <taxon>Bacteria</taxon>
        <taxon>Pseudomonadati</taxon>
        <taxon>Myxococcota</taxon>
        <taxon>Polyangia</taxon>
        <taxon>Nannocystales</taxon>
        <taxon>Nannocystaceae</taxon>
        <taxon>Nannocystis</taxon>
    </lineage>
</organism>
<dbReference type="InterPro" id="IPR029062">
    <property type="entry name" value="Class_I_gatase-like"/>
</dbReference>
<keyword evidence="6" id="KW-0067">ATP-binding</keyword>
<dbReference type="Proteomes" id="UP001150924">
    <property type="component" value="Unassembled WGS sequence"/>
</dbReference>
<dbReference type="GO" id="GO:0004642">
    <property type="term" value="F:phosphoribosylformylglycinamidine synthase activity"/>
    <property type="evidence" value="ECO:0007669"/>
    <property type="project" value="InterPro"/>
</dbReference>